<protein>
    <recommendedName>
        <fullName evidence="3">Reverse transcriptase domain-containing protein</fullName>
    </recommendedName>
</protein>
<keyword evidence="5" id="KW-1185">Reference proteome</keyword>
<organism evidence="4 5">
    <name type="scientific">Symbiodinium natans</name>
    <dbReference type="NCBI Taxonomy" id="878477"/>
    <lineage>
        <taxon>Eukaryota</taxon>
        <taxon>Sar</taxon>
        <taxon>Alveolata</taxon>
        <taxon>Dinophyceae</taxon>
        <taxon>Suessiales</taxon>
        <taxon>Symbiodiniaceae</taxon>
        <taxon>Symbiodinium</taxon>
    </lineage>
</organism>
<feature type="compositionally biased region" description="Basic residues" evidence="2">
    <location>
        <begin position="827"/>
        <end position="839"/>
    </location>
</feature>
<name>A0A812UTT0_9DINO</name>
<feature type="compositionally biased region" description="Basic residues" evidence="2">
    <location>
        <begin position="2553"/>
        <end position="2563"/>
    </location>
</feature>
<dbReference type="InterPro" id="IPR036691">
    <property type="entry name" value="Endo/exonu/phosph_ase_sf"/>
</dbReference>
<dbReference type="InterPro" id="IPR000477">
    <property type="entry name" value="RT_dom"/>
</dbReference>
<dbReference type="SUPFAM" id="SSF56219">
    <property type="entry name" value="DNase I-like"/>
    <property type="match status" value="1"/>
</dbReference>
<accession>A0A812UTT0</accession>
<reference evidence="4" key="1">
    <citation type="submission" date="2021-02" db="EMBL/GenBank/DDBJ databases">
        <authorList>
            <person name="Dougan E. K."/>
            <person name="Rhodes N."/>
            <person name="Thang M."/>
            <person name="Chan C."/>
        </authorList>
    </citation>
    <scope>NUCLEOTIDE SEQUENCE</scope>
</reference>
<evidence type="ECO:0000256" key="2">
    <source>
        <dbReference type="SAM" id="MobiDB-lite"/>
    </source>
</evidence>
<comment type="caution">
    <text evidence="4">The sequence shown here is derived from an EMBL/GenBank/DDBJ whole genome shotgun (WGS) entry which is preliminary data.</text>
</comment>
<evidence type="ECO:0000313" key="5">
    <source>
        <dbReference type="Proteomes" id="UP000604046"/>
    </source>
</evidence>
<keyword evidence="1" id="KW-0175">Coiled coil</keyword>
<dbReference type="Gene3D" id="3.60.10.10">
    <property type="entry name" value="Endonuclease/exonuclease/phosphatase"/>
    <property type="match status" value="1"/>
</dbReference>
<feature type="compositionally biased region" description="Basic and acidic residues" evidence="2">
    <location>
        <begin position="805"/>
        <end position="818"/>
    </location>
</feature>
<dbReference type="Pfam" id="PF00078">
    <property type="entry name" value="RVT_1"/>
    <property type="match status" value="1"/>
</dbReference>
<evidence type="ECO:0000313" key="4">
    <source>
        <dbReference type="EMBL" id="CAE7578963.1"/>
    </source>
</evidence>
<dbReference type="EMBL" id="CAJNDS010002737">
    <property type="protein sequence ID" value="CAE7578963.1"/>
    <property type="molecule type" value="Genomic_DNA"/>
</dbReference>
<feature type="region of interest" description="Disordered" evidence="2">
    <location>
        <begin position="1424"/>
        <end position="1503"/>
    </location>
</feature>
<feature type="region of interest" description="Disordered" evidence="2">
    <location>
        <begin position="799"/>
        <end position="878"/>
    </location>
</feature>
<feature type="region of interest" description="Disordered" evidence="2">
    <location>
        <begin position="910"/>
        <end position="1016"/>
    </location>
</feature>
<proteinExistence type="predicted"/>
<feature type="region of interest" description="Disordered" evidence="2">
    <location>
        <begin position="2531"/>
        <end position="2563"/>
    </location>
</feature>
<feature type="compositionally biased region" description="Low complexity" evidence="2">
    <location>
        <begin position="862"/>
        <end position="877"/>
    </location>
</feature>
<dbReference type="OrthoDB" id="418314at2759"/>
<feature type="coiled-coil region" evidence="1">
    <location>
        <begin position="1563"/>
        <end position="1597"/>
    </location>
</feature>
<evidence type="ECO:0000256" key="1">
    <source>
        <dbReference type="SAM" id="Coils"/>
    </source>
</evidence>
<evidence type="ECO:0000259" key="3">
    <source>
        <dbReference type="Pfam" id="PF00078"/>
    </source>
</evidence>
<feature type="compositionally biased region" description="Basic and acidic residues" evidence="2">
    <location>
        <begin position="942"/>
        <end position="951"/>
    </location>
</feature>
<feature type="domain" description="Reverse transcriptase" evidence="3">
    <location>
        <begin position="2341"/>
        <end position="2519"/>
    </location>
</feature>
<dbReference type="Proteomes" id="UP000604046">
    <property type="component" value="Unassembled WGS sequence"/>
</dbReference>
<feature type="region of interest" description="Disordered" evidence="2">
    <location>
        <begin position="1656"/>
        <end position="1694"/>
    </location>
</feature>
<feature type="compositionally biased region" description="Pro residues" evidence="2">
    <location>
        <begin position="1430"/>
        <end position="1445"/>
    </location>
</feature>
<gene>
    <name evidence="4" type="ORF">SNAT2548_LOCUS33032</name>
</gene>
<sequence length="3045" mass="335430">MAHLASDGTKSSEAFASIPPDDPLLPVLKDWVHADDRSSLTRELVPQAQNDHLRPLYRSLRADEQTLERPYREFTPLARPYKRLEFWCEVWQGNLVSPAPLQGEVWDALFDLAREQVRSLPKHSASSVAKICAARNPKKGGPDGWDFNDLRDLPRDAYAVLANVFNKMEEDLAIPLQVSQVQIVLLAKSALKERPIGLTSVLWRLWCKTRRFLVSQWLDTSRIILLTRRFQAEPRWTLPWPGLRLSFPALALCLSLRLYQGGRTVVGESQPSPTIFPGRGMIQGCPYAPTLAKLTMSEPLHRLKRVTGLHHCDVWLDDVSADSLHASPDIAAGAAYEAFRVLKASLQAEGLVLSQEKTKFVAGTPRSAAALRQLLRPGDPDIVDVVKDGLDSGSGRRRRTTTAQKRFRVGSLRNLKLGKLRIPSRRVRLRLHRSSVVTSGRSRYGSTDTILDMTAHEVQDPYLIVVTQHVESLFRMMARCNRMGWEAVKDTWRVVWKRLEAAKHGWSVVTGPISAMCQYLRDLQVDGHDPSRWVFEERVLEIKPSEVSVACQTSSFLTDIIKTQRSRRMGSASSAAGAGGGVDWTVPRRLLKSVRTKTTRYAYRAVFQGSILHNGNGGKDVCKFCGDSGATLRHLMYECPSFPGGMRLPGYVLAEKRRFPDDCLWLRGMLPLKYLPVAPSGDLEVVKTGVFLTSSQVVADGLVVATDASGGMFTKDPRLRRVSWSVVVGRVQDGQFQANQCADELAGKRAATISPVAGRKVQDLDRLVTRICDYLAWGLAKQRKRFPFLGQVHAKPGLQRGRGPFWREQRQRMAEGKSWRSTATLQHSKRRPPPHIRRQQRIDQGLPVGDDQQEGAPLPEEAAPGGSSSSAQPAAKAWPPPRPLRLLGVTVGALLPLVWSCAQWTEALPLPPLREGGPQVAGSGVDLRSVPRDSTRSPPPGRRSEEARSSRDLPNQHARPRSPSESRARPPAHPAPEAEESPWGRRQRMRREAQDFSPGVHAAGEAASYIKRPTSPRHFLPPELTLTWDPIRQVVVEARVLTRLGWGQSRVGYQLSQALVLKLTDDASLNGPEIDVARRFPRLMAPILTSGSMWIGLGLAGEPGAGLHRFLYHVQEHRCQAREWLQENAANGLRVHSYLLATLATLLHLYACGVDAKDVGISNLCHRPLGTRMVPLPAFIDANNWGPSQGRRLWKQGGILSQPLGCGRNFFLMRAPGEFVCMKDTHWAGLSTCGVVRPTRRRQRVVLFADLVTAPAAGPFTVWVHLVRFGPFPGSSQQAVESVHDSRLCSCAGAVMPWIPSLGVGRPARGTMSRPLGAPGEFICMDAHWAVVCTSEVAFSGPSWQFEVSAEIWQALLTGAVGSLPLLAAAWEGEVEDPLWLFGREVGRPARETMSRPLGAPGEFICMMDAHWVKPGRTHCFCGRRWPQGPSSPDPKSPPRRPSQPPAAAQPKTPPGPNKAKKEEDRKLKRAVGTVWDQIPPEAQAKLQKAGWKGPTAKPKEAEDPMDPLLLLLKHHKAQLPDEVQTALEEATQAPEPTMAEKAQQSNRQIHLQGTIDETKESLRMQLLEMQETTSKIEQAEQAVVAAKEALAQAVAATPIPTETTADPMDIDSIMSQLGVTLTEEQVAKLSEIKATKRPWKAHLGCRVFHLGLQPTSQASDTADGPKAKPPAGNVPAETGDRQRSRSPVGGESGIRLPAVAVSGCGFPTPGPARDGGPCPQCAKTCAQLYLCVQYCVQCDELSLLDPKLRWEPAAAHPLKPSRARYQGAKPSADSLVSGSRYFTSAFCETSNLPASSQASVLDFAESVEAQGEDSLPYRLGWDSLDSVSGSSWLDVPLIRAFARDVAALCELHLNEPALKLLRIDAHKLGFHLFLPDPGRKVAGYIDEEGCGFVGVEFRFVDWTLLGVSIYFKSGIGITADPNPILGYLFPHLRPFNNWLILGDWNFPAEDLASTTLCSQIGGAIVSSGQPTIDTGNELDYAVASRSLCSLLTPSLDWAVPFRPHAAVRFVLDVPAGALPFPQLQGFTGQILTEALDVEARPVTLGHIGSTPLHDDSATLEFAAFTQQMADCHYGAAGGRGTNNPTVYRPLLQPPKKCPWFGAEAAWWQGLLQAWEHKPPRFPKIIHLLNQAPLAAIERVAREFNDCGIEASSPYLTLVEWTETALTPGRLHTLQRLCMGAISESKEEESKSYMQWLTNGSQKGMRPLFRALKKPETVLSRPFGDSPAETRPFLRLKQWASLWQAKGSPLAPPAGLKHRATHQAQGRRSLTGRDFKKVIKALPNRAPGLDGWTVDLLKSLSRSELDRLADVWRAIELTGDLPHQVTFTAFTMLPKSQTIERPIGLMSTFLKLGIKCRWHLISDWLHRYEDELWWTPPSQAAKFDGTHRCSVFIDLSTFYEGVQHERLCAAAEEANFPQLLLHLAMSVTSPVAYAQRGIIAGCPLAPTLSKLAIGGPVKRACRGPHVDYVGTWVDDISVDSKHRTAGGVATAIVNTYRRLRTELEKEGHVVSVGKTYFLASSKEADKALRAKLSPQDPPVQQVGKDLGMETAAGRKRTTKQSATRRKKASVRLLKLRSLNVKAPKVTSRLFSMGVFASGLWGHQSQWFAPKVFKSIRLQAAQIVGRVTTGSVEVALELGGHLVKDPRNSIISQHFKALAKVFGNLPDHRLLLQTWEQLSIQLERADRWKLVCGPVGAMICYLKELRVEAPSPSCWVFPANAGPACLAGVPFKEGLVALNPLDPSHLHTINALLWQMCTKLRHEAIAQQSGCASLRDGFDTTVLREVDKATPRHKKGAIRMVWQGAFQCRKLKDGSTCPLCAVPLTTEHVVYDCKWWSGRAPPPHQHWKKKKESFPFPCLWLRGLMPATVTSLVGYTSGPASERAWGVGSSHMWPDATGGPHGSDPRGRIVAWAITIHEWRQGALVCVGGVTGILPPGSTVAQGEAYAIARVCHHLTEVADVTTDCQAAARQQFATPKSWPWVQARGREHLAKITWIRSHTQMEAFLAEFGPGQAWRRDINESADAACKTAAREALASIPPWDQRLP</sequence>